<evidence type="ECO:0000256" key="2">
    <source>
        <dbReference type="ARBA" id="ARBA00009137"/>
    </source>
</evidence>
<evidence type="ECO:0000256" key="8">
    <source>
        <dbReference type="ARBA" id="ARBA00023136"/>
    </source>
</evidence>
<evidence type="ECO:0000256" key="3">
    <source>
        <dbReference type="ARBA" id="ARBA00022448"/>
    </source>
</evidence>
<dbReference type="GO" id="GO:0008324">
    <property type="term" value="F:monoatomic cation transmembrane transporter activity"/>
    <property type="evidence" value="ECO:0007669"/>
    <property type="project" value="InterPro"/>
</dbReference>
<dbReference type="eggNOG" id="COG0168">
    <property type="taxonomic scope" value="Bacteria"/>
</dbReference>
<reference evidence="10 11" key="1">
    <citation type="submission" date="2012-02" db="EMBL/GenBank/DDBJ databases">
        <title>Complete genome sequence of Phycisphaera mikurensis NBRC 102666.</title>
        <authorList>
            <person name="Ankai A."/>
            <person name="Hosoyama A."/>
            <person name="Terui Y."/>
            <person name="Sekine M."/>
            <person name="Fukai R."/>
            <person name="Kato Y."/>
            <person name="Nakamura S."/>
            <person name="Yamada-Narita S."/>
            <person name="Kawakoshi A."/>
            <person name="Fukunaga Y."/>
            <person name="Yamazaki S."/>
            <person name="Fujita N."/>
        </authorList>
    </citation>
    <scope>NUCLEOTIDE SEQUENCE [LARGE SCALE GENOMIC DNA]</scope>
    <source>
        <strain evidence="11">NBRC 102666 / KCTC 22515 / FYK2301M01</strain>
    </source>
</reference>
<dbReference type="PANTHER" id="PTHR32024">
    <property type="entry name" value="TRK SYSTEM POTASSIUM UPTAKE PROTEIN TRKG-RELATED"/>
    <property type="match status" value="1"/>
</dbReference>
<dbReference type="PANTHER" id="PTHR32024:SF2">
    <property type="entry name" value="TRK SYSTEM POTASSIUM UPTAKE PROTEIN TRKG-RELATED"/>
    <property type="match status" value="1"/>
</dbReference>
<keyword evidence="6 9" id="KW-1133">Transmembrane helix</keyword>
<sequence length="463" mass="46519">MCTRTLGLALGPLTLVATPTLAIAWAEGALPVAAGLLVPMAGGALGWAYGRRGERSPHHASGPTLAAAWAVASLLCAAPFLAAGGAFGPLNALFESASGLTSTGLSVAGDPRELPLSLQWWRSTLQWIGGVGILYFALTLACVERAGPEDGDDEAADGELGSGEAEKRGPSLRRLLERTWIVYGGLTLLSFAGLYLAGMSAWDAANHAQTAAATGGFSTSADSLAAFGTAAQAVACVTMLAGAVGFGTLRLMTFGRRPAALAIDPQARWFAAALLPLFLLVWASGVPAWPAFFEAASGLATAGFTVREGGGGLLPIAALPLALAMLVGASAGSTGGGLKLARLRRLVRAAAGKPDAGHRLAEPVAATRRLAGLYAAAFALGTLALGFASPAGVTWVDAAFEAASALGTVGLSSGFTDAEAPAACRVVLVALMWVGRLEVVGVLALLAAPLRGGAKDRAVAQSG</sequence>
<keyword evidence="4" id="KW-1003">Cell membrane</keyword>
<feature type="transmembrane region" description="Helical" evidence="9">
    <location>
        <begin position="224"/>
        <end position="249"/>
    </location>
</feature>
<proteinExistence type="inferred from homology"/>
<feature type="transmembrane region" description="Helical" evidence="9">
    <location>
        <begin position="269"/>
        <end position="292"/>
    </location>
</feature>
<comment type="similarity">
    <text evidence="2">Belongs to the TrkH potassium transport family.</text>
</comment>
<dbReference type="InterPro" id="IPR003445">
    <property type="entry name" value="Cat_transpt"/>
</dbReference>
<keyword evidence="8 9" id="KW-0472">Membrane</keyword>
<evidence type="ECO:0000313" key="11">
    <source>
        <dbReference type="Proteomes" id="UP000007881"/>
    </source>
</evidence>
<feature type="transmembrane region" description="Helical" evidence="9">
    <location>
        <begin position="180"/>
        <end position="198"/>
    </location>
</feature>
<feature type="transmembrane region" description="Helical" evidence="9">
    <location>
        <begin position="62"/>
        <end position="87"/>
    </location>
</feature>
<accession>I0IBH1</accession>
<dbReference type="GO" id="GO:0005886">
    <property type="term" value="C:plasma membrane"/>
    <property type="evidence" value="ECO:0007669"/>
    <property type="project" value="UniProtKB-SubCell"/>
</dbReference>
<dbReference type="Pfam" id="PF02386">
    <property type="entry name" value="TrkH"/>
    <property type="match status" value="2"/>
</dbReference>
<name>I0IBH1_PHYMF</name>
<dbReference type="GO" id="GO:0030001">
    <property type="term" value="P:metal ion transport"/>
    <property type="evidence" value="ECO:0007669"/>
    <property type="project" value="UniProtKB-ARBA"/>
</dbReference>
<dbReference type="EMBL" id="AP012338">
    <property type="protein sequence ID" value="BAM02609.1"/>
    <property type="molecule type" value="Genomic_DNA"/>
</dbReference>
<feature type="transmembrane region" description="Helical" evidence="9">
    <location>
        <begin position="370"/>
        <end position="388"/>
    </location>
</feature>
<keyword evidence="7" id="KW-0406">Ion transport</keyword>
<keyword evidence="11" id="KW-1185">Reference proteome</keyword>
<keyword evidence="5 9" id="KW-0812">Transmembrane</keyword>
<feature type="transmembrane region" description="Helical" evidence="9">
    <location>
        <begin position="426"/>
        <end position="448"/>
    </location>
</feature>
<feature type="transmembrane region" description="Helical" evidence="9">
    <location>
        <begin position="124"/>
        <end position="143"/>
    </location>
</feature>
<evidence type="ECO:0000313" key="10">
    <source>
        <dbReference type="EMBL" id="BAM02609.1"/>
    </source>
</evidence>
<feature type="transmembrane region" description="Helical" evidence="9">
    <location>
        <begin position="312"/>
        <end position="338"/>
    </location>
</feature>
<organism evidence="10 11">
    <name type="scientific">Phycisphaera mikurensis (strain NBRC 102666 / KCTC 22515 / FYK2301M01)</name>
    <dbReference type="NCBI Taxonomy" id="1142394"/>
    <lineage>
        <taxon>Bacteria</taxon>
        <taxon>Pseudomonadati</taxon>
        <taxon>Planctomycetota</taxon>
        <taxon>Phycisphaerae</taxon>
        <taxon>Phycisphaerales</taxon>
        <taxon>Phycisphaeraceae</taxon>
        <taxon>Phycisphaera</taxon>
    </lineage>
</organism>
<evidence type="ECO:0000256" key="6">
    <source>
        <dbReference type="ARBA" id="ARBA00022989"/>
    </source>
</evidence>
<evidence type="ECO:0000256" key="1">
    <source>
        <dbReference type="ARBA" id="ARBA00004651"/>
    </source>
</evidence>
<gene>
    <name evidence="10" type="ordered locus">PSMK_04500</name>
</gene>
<protein>
    <submittedName>
        <fullName evidence="10">Cation transporter</fullName>
    </submittedName>
</protein>
<comment type="subcellular location">
    <subcellularLocation>
        <location evidence="1">Cell membrane</location>
        <topology evidence="1">Multi-pass membrane protein</topology>
    </subcellularLocation>
</comment>
<evidence type="ECO:0000256" key="7">
    <source>
        <dbReference type="ARBA" id="ARBA00023065"/>
    </source>
</evidence>
<dbReference type="HOGENOM" id="CLU_030708_3_0_0"/>
<dbReference type="Proteomes" id="UP000007881">
    <property type="component" value="Chromosome"/>
</dbReference>
<evidence type="ECO:0000256" key="4">
    <source>
        <dbReference type="ARBA" id="ARBA00022475"/>
    </source>
</evidence>
<dbReference type="KEGG" id="phm:PSMK_04500"/>
<feature type="transmembrane region" description="Helical" evidence="9">
    <location>
        <begin position="32"/>
        <end position="50"/>
    </location>
</feature>
<evidence type="ECO:0000256" key="5">
    <source>
        <dbReference type="ARBA" id="ARBA00022692"/>
    </source>
</evidence>
<evidence type="ECO:0000256" key="9">
    <source>
        <dbReference type="SAM" id="Phobius"/>
    </source>
</evidence>
<dbReference type="STRING" id="1142394.PSMK_04500"/>
<dbReference type="AlphaFoldDB" id="I0IBH1"/>
<keyword evidence="3" id="KW-0813">Transport</keyword>